<dbReference type="Pfam" id="PF18612">
    <property type="entry name" value="Bac_A_amyl_C"/>
    <property type="match status" value="1"/>
</dbReference>
<dbReference type="CDD" id="cd11313">
    <property type="entry name" value="AmyAc_arch_bac_AmyA"/>
    <property type="match status" value="1"/>
</dbReference>
<feature type="domain" description="Glycosyl hydrolase family 13 catalytic" evidence="1">
    <location>
        <begin position="16"/>
        <end position="333"/>
    </location>
</feature>
<dbReference type="Pfam" id="PF00128">
    <property type="entry name" value="Alpha-amylase"/>
    <property type="match status" value="1"/>
</dbReference>
<dbReference type="AlphaFoldDB" id="A0A3A9AH05"/>
<dbReference type="EMBL" id="RAYQ01000013">
    <property type="protein sequence ID" value="RKI90629.1"/>
    <property type="molecule type" value="Genomic_DNA"/>
</dbReference>
<dbReference type="OrthoDB" id="9805159at2"/>
<dbReference type="InterPro" id="IPR017853">
    <property type="entry name" value="GH"/>
</dbReference>
<dbReference type="InterPro" id="IPR006047">
    <property type="entry name" value="GH13_cat_dom"/>
</dbReference>
<dbReference type="PANTHER" id="PTHR47786:SF2">
    <property type="entry name" value="GLYCOSYL HYDROLASE FAMILY 13 CATALYTIC DOMAIN-CONTAINING PROTEIN"/>
    <property type="match status" value="1"/>
</dbReference>
<dbReference type="Proteomes" id="UP000280696">
    <property type="component" value="Unassembled WGS sequence"/>
</dbReference>
<dbReference type="Gene3D" id="3.20.20.80">
    <property type="entry name" value="Glycosidases"/>
    <property type="match status" value="1"/>
</dbReference>
<evidence type="ECO:0000259" key="1">
    <source>
        <dbReference type="SMART" id="SM00642"/>
    </source>
</evidence>
<dbReference type="SUPFAM" id="SSF51445">
    <property type="entry name" value="(Trans)glycosidases"/>
    <property type="match status" value="1"/>
</dbReference>
<gene>
    <name evidence="2" type="ORF">D7V94_12610</name>
</gene>
<protein>
    <submittedName>
        <fullName evidence="2">Alpha-amylase</fullName>
    </submittedName>
</protein>
<reference evidence="2 3" key="1">
    <citation type="submission" date="2018-09" db="EMBL/GenBank/DDBJ databases">
        <title>Murine metabolic-syndrome-specific gut microbial biobank.</title>
        <authorList>
            <person name="Liu C."/>
        </authorList>
    </citation>
    <scope>NUCLEOTIDE SEQUENCE [LARGE SCALE GENOMIC DNA]</scope>
    <source>
        <strain evidence="2 3">0.1xD8-82</strain>
    </source>
</reference>
<dbReference type="RefSeq" id="WP_120470303.1">
    <property type="nucleotide sequence ID" value="NZ_RAYQ01000013.1"/>
</dbReference>
<dbReference type="SMART" id="SM00642">
    <property type="entry name" value="Aamy"/>
    <property type="match status" value="1"/>
</dbReference>
<dbReference type="InterPro" id="IPR013780">
    <property type="entry name" value="Glyco_hydro_b"/>
</dbReference>
<comment type="caution">
    <text evidence="2">The sequence shown here is derived from an EMBL/GenBank/DDBJ whole genome shotgun (WGS) entry which is preliminary data.</text>
</comment>
<dbReference type="GO" id="GO:0005975">
    <property type="term" value="P:carbohydrate metabolic process"/>
    <property type="evidence" value="ECO:0007669"/>
    <property type="project" value="InterPro"/>
</dbReference>
<evidence type="ECO:0000313" key="2">
    <source>
        <dbReference type="EMBL" id="RKI90629.1"/>
    </source>
</evidence>
<keyword evidence="3" id="KW-1185">Reference proteome</keyword>
<sequence>MANQTKTDLRNKVIYSIYVRNYSEEGTFTAVEKDLDRIRGLGVDIIWFLPIYPIGKEKRKGTLGSPYAIADYRKVNPELGTMDEFKHLVEEIHLRGMKCMLDIVYNHTSPDSWLAKNHPEYFYKTPEGKMGNRVGDWADIVDLDYGNKQLWDYQIDTLKMWAGIADGFRCDVAPLVPLAFWLKAREEVAKINPDCIWLSESVEPEFILDLRARGMINLSDSEIFQAFDMCYDYDIYKFFRQYLKGEGTLGKYTDAVNMQEYIYPANYVKMRYLENHDQDRAKKIISTQEDLRNWTAFLYFQKGAALIYAGQENQNEVRPDLFNKDVINLDGSHDISDMLRRLSQVKKLPIVANSSYHLSADEKLGAVVGEHRQIQGNGRLLGIFSFEGKSGRIDTGLKDGTYTNMADGKEIQIKDGKVDLKACPVIIKEDKIGNVY</sequence>
<dbReference type="Gene3D" id="2.60.40.1180">
    <property type="entry name" value="Golgi alpha-mannosidase II"/>
    <property type="match status" value="1"/>
</dbReference>
<name>A0A3A9AH05_9FIRM</name>
<accession>A0A3A9AH05</accession>
<dbReference type="PANTHER" id="PTHR47786">
    <property type="entry name" value="ALPHA-1,4-GLUCAN:MALTOSE-1-PHOSPHATE MALTOSYLTRANSFERASE"/>
    <property type="match status" value="1"/>
</dbReference>
<organism evidence="2 3">
    <name type="scientific">Parablautia intestinalis</name>
    <dbReference type="NCBI Taxonomy" id="2320100"/>
    <lineage>
        <taxon>Bacteria</taxon>
        <taxon>Bacillati</taxon>
        <taxon>Bacillota</taxon>
        <taxon>Clostridia</taxon>
        <taxon>Lachnospirales</taxon>
        <taxon>Lachnospiraceae</taxon>
        <taxon>Parablautia</taxon>
    </lineage>
</organism>
<proteinExistence type="predicted"/>
<dbReference type="InterPro" id="IPR041331">
    <property type="entry name" value="Bac_A_amyl_C"/>
</dbReference>
<evidence type="ECO:0000313" key="3">
    <source>
        <dbReference type="Proteomes" id="UP000280696"/>
    </source>
</evidence>